<keyword evidence="3" id="KW-1185">Reference proteome</keyword>
<dbReference type="EMBL" id="JAUESC010000001">
    <property type="protein sequence ID" value="KAK0608094.1"/>
    <property type="molecule type" value="Genomic_DNA"/>
</dbReference>
<sequence>MMMQTVENAMLGQTLSGGATTRNECNAAVDDGEQVDGHVLEELKATDDEAGADYSVGVYFDMSVGPQFIPLGEMKEKNELLDTWDDGDNSDNGGDGGDVGDGGDRGAGDDGAPIGKIPLKRKAPKQKKKASAKK</sequence>
<accession>A0AA39W326</accession>
<comment type="caution">
    <text evidence="2">The sequence shown here is derived from an EMBL/GenBank/DDBJ whole genome shotgun (WGS) entry which is preliminary data.</text>
</comment>
<gene>
    <name evidence="2" type="ORF">LWI29_025422</name>
</gene>
<reference evidence="2" key="2">
    <citation type="submission" date="2023-06" db="EMBL/GenBank/DDBJ databases">
        <authorList>
            <person name="Swenson N.G."/>
            <person name="Wegrzyn J.L."/>
            <person name="Mcevoy S.L."/>
        </authorList>
    </citation>
    <scope>NUCLEOTIDE SEQUENCE</scope>
    <source>
        <strain evidence="2">NS2018</strain>
        <tissue evidence="2">Leaf</tissue>
    </source>
</reference>
<evidence type="ECO:0000313" key="2">
    <source>
        <dbReference type="EMBL" id="KAK0608094.1"/>
    </source>
</evidence>
<proteinExistence type="predicted"/>
<dbReference type="AlphaFoldDB" id="A0AA39W326"/>
<evidence type="ECO:0000313" key="3">
    <source>
        <dbReference type="Proteomes" id="UP001168877"/>
    </source>
</evidence>
<feature type="region of interest" description="Disordered" evidence="1">
    <location>
        <begin position="79"/>
        <end position="134"/>
    </location>
</feature>
<name>A0AA39W326_ACESA</name>
<organism evidence="2 3">
    <name type="scientific">Acer saccharum</name>
    <name type="common">Sugar maple</name>
    <dbReference type="NCBI Taxonomy" id="4024"/>
    <lineage>
        <taxon>Eukaryota</taxon>
        <taxon>Viridiplantae</taxon>
        <taxon>Streptophyta</taxon>
        <taxon>Embryophyta</taxon>
        <taxon>Tracheophyta</taxon>
        <taxon>Spermatophyta</taxon>
        <taxon>Magnoliopsida</taxon>
        <taxon>eudicotyledons</taxon>
        <taxon>Gunneridae</taxon>
        <taxon>Pentapetalae</taxon>
        <taxon>rosids</taxon>
        <taxon>malvids</taxon>
        <taxon>Sapindales</taxon>
        <taxon>Sapindaceae</taxon>
        <taxon>Hippocastanoideae</taxon>
        <taxon>Acereae</taxon>
        <taxon>Acer</taxon>
    </lineage>
</organism>
<evidence type="ECO:0000256" key="1">
    <source>
        <dbReference type="SAM" id="MobiDB-lite"/>
    </source>
</evidence>
<feature type="compositionally biased region" description="Basic residues" evidence="1">
    <location>
        <begin position="118"/>
        <end position="134"/>
    </location>
</feature>
<dbReference type="Proteomes" id="UP001168877">
    <property type="component" value="Unassembled WGS sequence"/>
</dbReference>
<reference evidence="2" key="1">
    <citation type="journal article" date="2022" name="Plant J.">
        <title>Strategies of tolerance reflected in two North American maple genomes.</title>
        <authorList>
            <person name="McEvoy S.L."/>
            <person name="Sezen U.U."/>
            <person name="Trouern-Trend A."/>
            <person name="McMahon S.M."/>
            <person name="Schaberg P.G."/>
            <person name="Yang J."/>
            <person name="Wegrzyn J.L."/>
            <person name="Swenson N.G."/>
        </authorList>
    </citation>
    <scope>NUCLEOTIDE SEQUENCE</scope>
    <source>
        <strain evidence="2">NS2018</strain>
    </source>
</reference>
<protein>
    <submittedName>
        <fullName evidence="2">Uncharacterized protein</fullName>
    </submittedName>
</protein>